<organism evidence="1 2">
    <name type="scientific">Lysobacter enzymogenes</name>
    <dbReference type="NCBI Taxonomy" id="69"/>
    <lineage>
        <taxon>Bacteria</taxon>
        <taxon>Pseudomonadati</taxon>
        <taxon>Pseudomonadota</taxon>
        <taxon>Gammaproteobacteria</taxon>
        <taxon>Lysobacterales</taxon>
        <taxon>Lysobacteraceae</taxon>
        <taxon>Lysobacter</taxon>
    </lineage>
</organism>
<gene>
    <name evidence="1" type="ORF">GLE_0739</name>
</gene>
<dbReference type="InterPro" id="IPR009781">
    <property type="entry name" value="DUF1345"/>
</dbReference>
<proteinExistence type="predicted"/>
<dbReference type="OrthoDB" id="64737at2"/>
<dbReference type="AlphaFoldDB" id="A0A0S2DC71"/>
<dbReference type="PATRIC" id="fig|69.6.peg.727"/>
<dbReference type="KEGG" id="lez:GLE_0739"/>
<reference evidence="1 2" key="1">
    <citation type="submission" date="2015-11" db="EMBL/GenBank/DDBJ databases">
        <title>Genome sequences of Lysobacter enzymogenes strain C3 and Lysobacter antibioticus ATCC 29479.</title>
        <authorList>
            <person name="Kobayashi D.Y."/>
        </authorList>
    </citation>
    <scope>NUCLEOTIDE SEQUENCE [LARGE SCALE GENOMIC DNA]</scope>
    <source>
        <strain evidence="1 2">C3</strain>
    </source>
</reference>
<dbReference type="EMBL" id="CP013140">
    <property type="protein sequence ID" value="ALN56097.1"/>
    <property type="molecule type" value="Genomic_DNA"/>
</dbReference>
<dbReference type="STRING" id="69.GLE_0739"/>
<protein>
    <submittedName>
        <fullName evidence="1">Uncharacterized protein</fullName>
    </submittedName>
</protein>
<dbReference type="Pfam" id="PF07077">
    <property type="entry name" value="DUF1345"/>
    <property type="match status" value="1"/>
</dbReference>
<accession>A0A0S2DC71</accession>
<sequence length="208" mass="22673">MLDSRKFLFALIAAAYALGFVLADWLGWQRAIILAANAFFVSYLALAVPSLRRLSGQRLRQAAVKSDVPVYVLFLIVVSTVTTALAALFMTINADDRPSLGWLIVALLSIPLGWATIHMLAASHYAHLYWRPGADKQPRRGLEFPGDEQPAAIDFVYFAFVIGMAAQTSDVAISGRALRRFTLMHSIVAYFFNAVLVAAAVNVAVAAN</sequence>
<dbReference type="Proteomes" id="UP000061569">
    <property type="component" value="Chromosome"/>
</dbReference>
<evidence type="ECO:0000313" key="1">
    <source>
        <dbReference type="EMBL" id="ALN56097.1"/>
    </source>
</evidence>
<evidence type="ECO:0000313" key="2">
    <source>
        <dbReference type="Proteomes" id="UP000061569"/>
    </source>
</evidence>
<name>A0A0S2DC71_LYSEN</name>